<evidence type="ECO:0000313" key="7">
    <source>
        <dbReference type="Proteomes" id="UP000562124"/>
    </source>
</evidence>
<dbReference type="GO" id="GO:0071973">
    <property type="term" value="P:bacterial-type flagellum-dependent cell motility"/>
    <property type="evidence" value="ECO:0007669"/>
    <property type="project" value="TreeGrafter"/>
</dbReference>
<protein>
    <submittedName>
        <fullName evidence="6">Flagellar protein FliS</fullName>
    </submittedName>
</protein>
<evidence type="ECO:0000256" key="5">
    <source>
        <dbReference type="ARBA" id="ARBA00023186"/>
    </source>
</evidence>
<keyword evidence="3" id="KW-0963">Cytoplasm</keyword>
<keyword evidence="6" id="KW-0966">Cell projection</keyword>
<keyword evidence="6" id="KW-0282">Flagellum</keyword>
<organism evidence="6 7">
    <name type="scientific">Cellulomonas fimi</name>
    <dbReference type="NCBI Taxonomy" id="1708"/>
    <lineage>
        <taxon>Bacteria</taxon>
        <taxon>Bacillati</taxon>
        <taxon>Actinomycetota</taxon>
        <taxon>Actinomycetes</taxon>
        <taxon>Micrococcales</taxon>
        <taxon>Cellulomonadaceae</taxon>
        <taxon>Cellulomonas</taxon>
    </lineage>
</organism>
<keyword evidence="5" id="KW-0143">Chaperone</keyword>
<sequence>MNLALTRSRFLDNAVATAGPQQILTMLYDRLVLDIDRAEAAQREGNRSAAADQLDHAQDVVSALASTLDVDAWAGGKGLMELYMYLLRELIGCSIAGDPERTAKARELVAPLRDAWHEAAATVAASSAPVVPTQRTVAAFGERAVGGELGVG</sequence>
<dbReference type="Pfam" id="PF02561">
    <property type="entry name" value="FliS"/>
    <property type="match status" value="1"/>
</dbReference>
<dbReference type="PANTHER" id="PTHR34773">
    <property type="entry name" value="FLAGELLAR SECRETION CHAPERONE FLIS"/>
    <property type="match status" value="1"/>
</dbReference>
<dbReference type="AlphaFoldDB" id="A0A7Y0QHD7"/>
<evidence type="ECO:0000313" key="6">
    <source>
        <dbReference type="EMBL" id="NMR21031.1"/>
    </source>
</evidence>
<evidence type="ECO:0000256" key="3">
    <source>
        <dbReference type="ARBA" id="ARBA00022490"/>
    </source>
</evidence>
<dbReference type="SUPFAM" id="SSF101116">
    <property type="entry name" value="Flagellar export chaperone FliS"/>
    <property type="match status" value="1"/>
</dbReference>
<evidence type="ECO:0000256" key="2">
    <source>
        <dbReference type="ARBA" id="ARBA00008787"/>
    </source>
</evidence>
<dbReference type="GO" id="GO:0044780">
    <property type="term" value="P:bacterial-type flagellum assembly"/>
    <property type="evidence" value="ECO:0007669"/>
    <property type="project" value="InterPro"/>
</dbReference>
<evidence type="ECO:0000256" key="4">
    <source>
        <dbReference type="ARBA" id="ARBA00022795"/>
    </source>
</evidence>
<name>A0A7Y0QHD7_CELFI</name>
<dbReference type="InterPro" id="IPR036584">
    <property type="entry name" value="FliS_sf"/>
</dbReference>
<evidence type="ECO:0000256" key="1">
    <source>
        <dbReference type="ARBA" id="ARBA00004514"/>
    </source>
</evidence>
<comment type="similarity">
    <text evidence="2">Belongs to the FliS family.</text>
</comment>
<dbReference type="RefSeq" id="WP_169325410.1">
    <property type="nucleotide sequence ID" value="NZ_JABCJJ010000022.1"/>
</dbReference>
<dbReference type="Proteomes" id="UP000562124">
    <property type="component" value="Unassembled WGS sequence"/>
</dbReference>
<dbReference type="CDD" id="cd16098">
    <property type="entry name" value="FliS"/>
    <property type="match status" value="1"/>
</dbReference>
<reference evidence="6 7" key="1">
    <citation type="submission" date="2020-04" db="EMBL/GenBank/DDBJ databases">
        <title>Sequencing and Assembly of C. fimi.</title>
        <authorList>
            <person name="Ramsey A.R."/>
        </authorList>
    </citation>
    <scope>NUCLEOTIDE SEQUENCE [LARGE SCALE GENOMIC DNA]</scope>
    <source>
        <strain evidence="6 7">SB</strain>
    </source>
</reference>
<gene>
    <name evidence="6" type="ORF">HIR71_12510</name>
</gene>
<dbReference type="Gene3D" id="1.20.120.340">
    <property type="entry name" value="Flagellar protein FliS"/>
    <property type="match status" value="1"/>
</dbReference>
<comment type="subcellular location">
    <subcellularLocation>
        <location evidence="1">Cytoplasm</location>
        <location evidence="1">Cytosol</location>
    </subcellularLocation>
</comment>
<proteinExistence type="inferred from homology"/>
<accession>A0A7Y0QHD7</accession>
<comment type="caution">
    <text evidence="6">The sequence shown here is derived from an EMBL/GenBank/DDBJ whole genome shotgun (WGS) entry which is preliminary data.</text>
</comment>
<keyword evidence="7" id="KW-1185">Reference proteome</keyword>
<dbReference type="InterPro" id="IPR003713">
    <property type="entry name" value="FliS"/>
</dbReference>
<dbReference type="EMBL" id="JABCJJ010000022">
    <property type="protein sequence ID" value="NMR21031.1"/>
    <property type="molecule type" value="Genomic_DNA"/>
</dbReference>
<keyword evidence="4" id="KW-1005">Bacterial flagellum biogenesis</keyword>
<dbReference type="PANTHER" id="PTHR34773:SF1">
    <property type="entry name" value="FLAGELLAR SECRETION CHAPERONE FLIS"/>
    <property type="match status" value="1"/>
</dbReference>
<keyword evidence="6" id="KW-0969">Cilium</keyword>
<dbReference type="GO" id="GO:0005829">
    <property type="term" value="C:cytosol"/>
    <property type="evidence" value="ECO:0007669"/>
    <property type="project" value="UniProtKB-SubCell"/>
</dbReference>